<feature type="domain" description="HTH cro/C1-type" evidence="1">
    <location>
        <begin position="17"/>
        <end position="70"/>
    </location>
</feature>
<dbReference type="InterPro" id="IPR010982">
    <property type="entry name" value="Lambda_DNA-bd_dom_sf"/>
</dbReference>
<dbReference type="SMART" id="SM00530">
    <property type="entry name" value="HTH_XRE"/>
    <property type="match status" value="1"/>
</dbReference>
<proteinExistence type="predicted"/>
<dbReference type="InterPro" id="IPR011990">
    <property type="entry name" value="TPR-like_helical_dom_sf"/>
</dbReference>
<dbReference type="InterPro" id="IPR001387">
    <property type="entry name" value="Cro/C1-type_HTH"/>
</dbReference>
<protein>
    <submittedName>
        <fullName evidence="2">DNA-binding protein</fullName>
    </submittedName>
</protein>
<dbReference type="Proteomes" id="UP000028123">
    <property type="component" value="Unassembled WGS sequence"/>
</dbReference>
<name>A0A081P2B9_9BACL</name>
<dbReference type="SUPFAM" id="SSF47413">
    <property type="entry name" value="lambda repressor-like DNA-binding domains"/>
    <property type="match status" value="1"/>
</dbReference>
<organism evidence="2 3">
    <name type="scientific">Paenibacillus tyrfis</name>
    <dbReference type="NCBI Taxonomy" id="1501230"/>
    <lineage>
        <taxon>Bacteria</taxon>
        <taxon>Bacillati</taxon>
        <taxon>Bacillota</taxon>
        <taxon>Bacilli</taxon>
        <taxon>Bacillales</taxon>
        <taxon>Paenibacillaceae</taxon>
        <taxon>Paenibacillus</taxon>
    </lineage>
</organism>
<evidence type="ECO:0000313" key="3">
    <source>
        <dbReference type="Proteomes" id="UP000028123"/>
    </source>
</evidence>
<dbReference type="PROSITE" id="PS50943">
    <property type="entry name" value="HTH_CROC1"/>
    <property type="match status" value="1"/>
</dbReference>
<accession>A0A081P2B9</accession>
<keyword evidence="3" id="KW-1185">Reference proteome</keyword>
<comment type="caution">
    <text evidence="2">The sequence shown here is derived from an EMBL/GenBank/DDBJ whole genome shotgun (WGS) entry which is preliminary data.</text>
</comment>
<dbReference type="Gene3D" id="1.10.260.40">
    <property type="entry name" value="lambda repressor-like DNA-binding domains"/>
    <property type="match status" value="1"/>
</dbReference>
<dbReference type="GO" id="GO:0003677">
    <property type="term" value="F:DNA binding"/>
    <property type="evidence" value="ECO:0007669"/>
    <property type="project" value="UniProtKB-KW"/>
</dbReference>
<dbReference type="AlphaFoldDB" id="A0A081P2B9"/>
<evidence type="ECO:0000259" key="1">
    <source>
        <dbReference type="PROSITE" id="PS50943"/>
    </source>
</evidence>
<gene>
    <name evidence="2" type="ORF">ET33_07175</name>
</gene>
<sequence length="425" mass="49675">MVDILNHNKTISDIIFQLRKEKNLTYAELEELTGVGKPVLQKLEKGSTKRPEFKTVKAITSAFPEAYQELIECYITIENRTEVLYEVLQDVLSSEKKPALASKVALRLLENPSNETEDSLQRLYYFTQEVSDSSLRLELYNVIVKYSRKHGVMNYIAKGLLQKYLIERADFKRIDQSFQQGLEIVHYTDFLTNDENVIYHYRMALHAYATKNYRECIEFAENGLVLERMQSELKARVHLSMINSHLVLKNYNKVEELLDVFEKYEYDFVYEAAKITRGITKARKGEYDTAIPQLENLLEKCSQQYRLHIVDELLEIYLKMDNLDACSKLLEKENEIMSTCPDSPNACRAKGKYHRHKGHYQLTIGVIDEGVKSFASSLQYLNKINAFEEKDACMREFFYCLTKNSIILNKEFMDIIYIMAYNVNE</sequence>
<evidence type="ECO:0000313" key="2">
    <source>
        <dbReference type="EMBL" id="KEQ24842.1"/>
    </source>
</evidence>
<dbReference type="CDD" id="cd00093">
    <property type="entry name" value="HTH_XRE"/>
    <property type="match status" value="1"/>
</dbReference>
<dbReference type="Pfam" id="PF01381">
    <property type="entry name" value="HTH_3"/>
    <property type="match status" value="1"/>
</dbReference>
<dbReference type="Gene3D" id="1.25.40.10">
    <property type="entry name" value="Tetratricopeptide repeat domain"/>
    <property type="match status" value="1"/>
</dbReference>
<dbReference type="OrthoDB" id="2508844at2"/>
<dbReference type="RefSeq" id="WP_036684675.1">
    <property type="nucleotide sequence ID" value="NZ_JNVM01000014.1"/>
</dbReference>
<dbReference type="eggNOG" id="COG1396">
    <property type="taxonomic scope" value="Bacteria"/>
</dbReference>
<dbReference type="EMBL" id="JNVM01000014">
    <property type="protein sequence ID" value="KEQ24842.1"/>
    <property type="molecule type" value="Genomic_DNA"/>
</dbReference>
<reference evidence="2 3" key="1">
    <citation type="submission" date="2014-06" db="EMBL/GenBank/DDBJ databases">
        <title>Draft genome sequence of Paenibacillus sp. MSt1.</title>
        <authorList>
            <person name="Aw Y.K."/>
            <person name="Ong K.S."/>
            <person name="Gan H.M."/>
            <person name="Lee S.M."/>
        </authorList>
    </citation>
    <scope>NUCLEOTIDE SEQUENCE [LARGE SCALE GENOMIC DNA]</scope>
    <source>
        <strain evidence="2 3">MSt1</strain>
    </source>
</reference>
<dbReference type="SUPFAM" id="SSF48452">
    <property type="entry name" value="TPR-like"/>
    <property type="match status" value="1"/>
</dbReference>
<keyword evidence="2" id="KW-0238">DNA-binding</keyword>